<keyword evidence="2" id="KW-1185">Reference proteome</keyword>
<reference evidence="1" key="1">
    <citation type="submission" date="2013-05" db="EMBL/GenBank/DDBJ databases">
        <authorList>
            <person name="Yim A.K.Y."/>
            <person name="Chan T.F."/>
            <person name="Ji K.M."/>
            <person name="Liu X.Y."/>
            <person name="Zhou J.W."/>
            <person name="Li R.Q."/>
            <person name="Yang K.Y."/>
            <person name="Li J."/>
            <person name="Li M."/>
            <person name="Law P.T.W."/>
            <person name="Wu Y.L."/>
            <person name="Cai Z.L."/>
            <person name="Qin H."/>
            <person name="Bao Y."/>
            <person name="Leung R.K.K."/>
            <person name="Ng P.K.S."/>
            <person name="Zou J."/>
            <person name="Zhong X.J."/>
            <person name="Ran P.X."/>
            <person name="Zhong N.S."/>
            <person name="Liu Z.G."/>
            <person name="Tsui S.K.W."/>
        </authorList>
    </citation>
    <scope>NUCLEOTIDE SEQUENCE</scope>
    <source>
        <strain evidence="1">Derf</strain>
        <tissue evidence="1">Whole organism</tissue>
    </source>
</reference>
<protein>
    <submittedName>
        <fullName evidence="1">Uncharacterized protein</fullName>
    </submittedName>
</protein>
<evidence type="ECO:0000313" key="1">
    <source>
        <dbReference type="EMBL" id="KAH9521533.1"/>
    </source>
</evidence>
<dbReference type="Proteomes" id="UP000790347">
    <property type="component" value="Unassembled WGS sequence"/>
</dbReference>
<reference evidence="1" key="2">
    <citation type="journal article" date="2022" name="Res Sq">
        <title>Comparative Genomics Reveals Insights into the Divergent Evolution of Astigmatic Mites and Household Pest Adaptations.</title>
        <authorList>
            <person name="Xiong Q."/>
            <person name="Wan A.T.-Y."/>
            <person name="Liu X.-Y."/>
            <person name="Fung C.S.-H."/>
            <person name="Xiao X."/>
            <person name="Malainual N."/>
            <person name="Hou J."/>
            <person name="Wang L."/>
            <person name="Wang M."/>
            <person name="Yang K."/>
            <person name="Cui Y."/>
            <person name="Leung E."/>
            <person name="Nong W."/>
            <person name="Shin S.-K."/>
            <person name="Au S."/>
            <person name="Jeong K.Y."/>
            <person name="Chew F.T."/>
            <person name="Hui J."/>
            <person name="Leung T.F."/>
            <person name="Tungtrongchitr A."/>
            <person name="Zhong N."/>
            <person name="Liu Z."/>
            <person name="Tsui S."/>
        </authorList>
    </citation>
    <scope>NUCLEOTIDE SEQUENCE</scope>
    <source>
        <strain evidence="1">Derf</strain>
        <tissue evidence="1">Whole organism</tissue>
    </source>
</reference>
<proteinExistence type="predicted"/>
<dbReference type="AlphaFoldDB" id="A0A922I5C5"/>
<name>A0A922I5C5_DERFA</name>
<sequence>MELLSSLSFIVFNNSTSVFKNDLTLKFVSHFIVKKIQENLSKTTKYQNPYPSKISPHLWPPPPPPLSSSYENEYINQLLTNIDCVLPSIHPSIHIPIDFVNNRLLLNKTPTIYTFTLTRKK</sequence>
<comment type="caution">
    <text evidence="1">The sequence shown here is derived from an EMBL/GenBank/DDBJ whole genome shotgun (WGS) entry which is preliminary data.</text>
</comment>
<organism evidence="1 2">
    <name type="scientific">Dermatophagoides farinae</name>
    <name type="common">American house dust mite</name>
    <dbReference type="NCBI Taxonomy" id="6954"/>
    <lineage>
        <taxon>Eukaryota</taxon>
        <taxon>Metazoa</taxon>
        <taxon>Ecdysozoa</taxon>
        <taxon>Arthropoda</taxon>
        <taxon>Chelicerata</taxon>
        <taxon>Arachnida</taxon>
        <taxon>Acari</taxon>
        <taxon>Acariformes</taxon>
        <taxon>Sarcoptiformes</taxon>
        <taxon>Astigmata</taxon>
        <taxon>Psoroptidia</taxon>
        <taxon>Analgoidea</taxon>
        <taxon>Pyroglyphidae</taxon>
        <taxon>Dermatophagoidinae</taxon>
        <taxon>Dermatophagoides</taxon>
    </lineage>
</organism>
<gene>
    <name evidence="1" type="ORF">DERF_005182</name>
</gene>
<dbReference type="EMBL" id="ASGP02000002">
    <property type="protein sequence ID" value="KAH9521533.1"/>
    <property type="molecule type" value="Genomic_DNA"/>
</dbReference>
<evidence type="ECO:0000313" key="2">
    <source>
        <dbReference type="Proteomes" id="UP000790347"/>
    </source>
</evidence>
<accession>A0A922I5C5</accession>